<sequence>MAEAHFWAVDGPLNPSLARDIIEGINAKLRSMVRAGYLIGGAAWYDETANTKETLKSGQLFIDYDYTPVPPLENLQLRQRFTDRYLVDFAAKVAQAA</sequence>
<evidence type="ECO:0000313" key="4">
    <source>
        <dbReference type="Proteomes" id="UP000414136"/>
    </source>
</evidence>
<evidence type="ECO:0000313" key="3">
    <source>
        <dbReference type="EMBL" id="VVE74785.1"/>
    </source>
</evidence>
<reference evidence="3 4" key="1">
    <citation type="submission" date="2019-08" db="EMBL/GenBank/DDBJ databases">
        <authorList>
            <person name="Peeters C."/>
        </authorList>
    </citation>
    <scope>NUCLEOTIDE SEQUENCE [LARGE SCALE GENOMIC DNA]</scope>
    <source>
        <strain evidence="3 4">LMG 31118</strain>
    </source>
</reference>
<protein>
    <submittedName>
        <fullName evidence="3">Phage tail protein</fullName>
    </submittedName>
</protein>
<dbReference type="Pfam" id="PF17482">
    <property type="entry name" value="Phage_sheath_1C"/>
    <property type="match status" value="1"/>
</dbReference>
<dbReference type="EMBL" id="CABPSQ010000014">
    <property type="protein sequence ID" value="VVE74785.1"/>
    <property type="molecule type" value="Genomic_DNA"/>
</dbReference>
<organism evidence="3 4">
    <name type="scientific">Pandoraea captiosa</name>
    <dbReference type="NCBI Taxonomy" id="2508302"/>
    <lineage>
        <taxon>Bacteria</taxon>
        <taxon>Pseudomonadati</taxon>
        <taxon>Pseudomonadota</taxon>
        <taxon>Betaproteobacteria</taxon>
        <taxon>Burkholderiales</taxon>
        <taxon>Burkholderiaceae</taxon>
        <taxon>Pandoraea</taxon>
    </lineage>
</organism>
<dbReference type="InterPro" id="IPR052042">
    <property type="entry name" value="Tail_sheath_structural"/>
</dbReference>
<dbReference type="PANTHER" id="PTHR35861:SF1">
    <property type="entry name" value="PHAGE TAIL SHEATH PROTEIN"/>
    <property type="match status" value="1"/>
</dbReference>
<dbReference type="AlphaFoldDB" id="A0A5E5AQD5"/>
<dbReference type="Proteomes" id="UP000414136">
    <property type="component" value="Unassembled WGS sequence"/>
</dbReference>
<gene>
    <name evidence="3" type="ORF">PCA31118_04843</name>
</gene>
<comment type="similarity">
    <text evidence="1">Belongs to the myoviridae tail sheath protein family.</text>
</comment>
<keyword evidence="4" id="KW-1185">Reference proteome</keyword>
<evidence type="ECO:0000259" key="2">
    <source>
        <dbReference type="Pfam" id="PF17482"/>
    </source>
</evidence>
<proteinExistence type="inferred from homology"/>
<evidence type="ECO:0000256" key="1">
    <source>
        <dbReference type="ARBA" id="ARBA00008005"/>
    </source>
</evidence>
<feature type="domain" description="Tail sheath protein C-terminal" evidence="2">
    <location>
        <begin position="2"/>
        <end position="82"/>
    </location>
</feature>
<name>A0A5E5AQD5_9BURK</name>
<dbReference type="InterPro" id="IPR020287">
    <property type="entry name" value="Tail_sheath_C"/>
</dbReference>
<dbReference type="PANTHER" id="PTHR35861">
    <property type="match status" value="1"/>
</dbReference>
<accession>A0A5E5AQD5</accession>